<feature type="transmembrane region" description="Helical" evidence="1">
    <location>
        <begin position="37"/>
        <end position="57"/>
    </location>
</feature>
<dbReference type="AlphaFoldDB" id="A0A0L8FZC8"/>
<accession>A0A0L8FZC8</accession>
<sequence length="110" mass="13068">MFASKMIYQRCNFFFFSFTSLQRFHPRTKSELYRRTIVLLPFAICCCNISIYCAVALDTTKKRLQCHKIPCRLLSQHYLITTLRLSANFAKKKRRQINDIFSAVLCFVLR</sequence>
<organism evidence="2">
    <name type="scientific">Octopus bimaculoides</name>
    <name type="common">California two-spotted octopus</name>
    <dbReference type="NCBI Taxonomy" id="37653"/>
    <lineage>
        <taxon>Eukaryota</taxon>
        <taxon>Metazoa</taxon>
        <taxon>Spiralia</taxon>
        <taxon>Lophotrochozoa</taxon>
        <taxon>Mollusca</taxon>
        <taxon>Cephalopoda</taxon>
        <taxon>Coleoidea</taxon>
        <taxon>Octopodiformes</taxon>
        <taxon>Octopoda</taxon>
        <taxon>Incirrata</taxon>
        <taxon>Octopodidae</taxon>
        <taxon>Octopus</taxon>
    </lineage>
</organism>
<evidence type="ECO:0000256" key="1">
    <source>
        <dbReference type="SAM" id="Phobius"/>
    </source>
</evidence>
<reference evidence="2" key="1">
    <citation type="submission" date="2015-07" db="EMBL/GenBank/DDBJ databases">
        <title>MeaNS - Measles Nucleotide Surveillance Program.</title>
        <authorList>
            <person name="Tran T."/>
            <person name="Druce J."/>
        </authorList>
    </citation>
    <scope>NUCLEOTIDE SEQUENCE</scope>
    <source>
        <strain evidence="2">UCB-OBI-ISO-001</strain>
        <tissue evidence="2">Gonad</tissue>
    </source>
</reference>
<dbReference type="EMBL" id="KQ425236">
    <property type="protein sequence ID" value="KOF69695.1"/>
    <property type="molecule type" value="Genomic_DNA"/>
</dbReference>
<gene>
    <name evidence="2" type="ORF">OCBIM_22004218mg</name>
</gene>
<proteinExistence type="predicted"/>
<keyword evidence="1" id="KW-0472">Membrane</keyword>
<evidence type="ECO:0000313" key="2">
    <source>
        <dbReference type="EMBL" id="KOF69695.1"/>
    </source>
</evidence>
<protein>
    <submittedName>
        <fullName evidence="2">Uncharacterized protein</fullName>
    </submittedName>
</protein>
<keyword evidence="1" id="KW-0812">Transmembrane</keyword>
<name>A0A0L8FZC8_OCTBM</name>
<keyword evidence="1" id="KW-1133">Transmembrane helix</keyword>